<name>A0A2U3MX18_9GAMM</name>
<dbReference type="InterPro" id="IPR000015">
    <property type="entry name" value="Fimb_usher"/>
</dbReference>
<gene>
    <name evidence="1" type="primary">fimD_1</name>
    <name evidence="1" type="ORF">KPC_1148</name>
</gene>
<accession>A0A2U3MX18</accession>
<reference evidence="2" key="1">
    <citation type="submission" date="2018-03" db="EMBL/GenBank/DDBJ databases">
        <authorList>
            <person name="Blom J."/>
        </authorList>
    </citation>
    <scope>NUCLEOTIDE SEQUENCE [LARGE SCALE GENOMIC DNA]</scope>
    <source>
        <strain evidence="2">KPC-SM-21</strain>
    </source>
</reference>
<dbReference type="GO" id="GO:0015473">
    <property type="term" value="F:fimbrial usher porin activity"/>
    <property type="evidence" value="ECO:0007669"/>
    <property type="project" value="InterPro"/>
</dbReference>
<dbReference type="GO" id="GO:0009297">
    <property type="term" value="P:pilus assembly"/>
    <property type="evidence" value="ECO:0007669"/>
    <property type="project" value="InterPro"/>
</dbReference>
<dbReference type="RefSeq" id="WP_121973484.1">
    <property type="nucleotide sequence ID" value="NZ_OOGT01000035.1"/>
</dbReference>
<dbReference type="GO" id="GO:0009279">
    <property type="term" value="C:cell outer membrane"/>
    <property type="evidence" value="ECO:0007669"/>
    <property type="project" value="TreeGrafter"/>
</dbReference>
<evidence type="ECO:0000313" key="2">
    <source>
        <dbReference type="Proteomes" id="UP000245974"/>
    </source>
</evidence>
<dbReference type="PANTHER" id="PTHR30451">
    <property type="entry name" value="OUTER MEMBRANE USHER PROTEIN"/>
    <property type="match status" value="1"/>
</dbReference>
<dbReference type="Proteomes" id="UP000245974">
    <property type="component" value="Unassembled WGS sequence"/>
</dbReference>
<dbReference type="Gene3D" id="2.60.40.2610">
    <property type="entry name" value="Outer membrane usher protein FimD, plug domain"/>
    <property type="match status" value="1"/>
</dbReference>
<dbReference type="Gene3D" id="2.60.40.3110">
    <property type="match status" value="1"/>
</dbReference>
<dbReference type="InterPro" id="IPR042186">
    <property type="entry name" value="FimD_plug_dom"/>
</dbReference>
<dbReference type="InParanoid" id="A0A2U3MX18"/>
<organism evidence="1 2">
    <name type="scientific">Acinetobacter stercoris</name>
    <dbReference type="NCBI Taxonomy" id="2126983"/>
    <lineage>
        <taxon>Bacteria</taxon>
        <taxon>Pseudomonadati</taxon>
        <taxon>Pseudomonadota</taxon>
        <taxon>Gammaproteobacteria</taxon>
        <taxon>Moraxellales</taxon>
        <taxon>Moraxellaceae</taxon>
        <taxon>Acinetobacter</taxon>
    </lineage>
</organism>
<sequence length="771" mass="88909">MFKIREILILYSALHCVCIYAEKVYIDDNLVLVNVWINGQDKNIETLMQENNHQYFIECNVFKQLNIKEQMFEKKNDNQEYCLVNKSPVNAEKDEGLQALKINIPAEYFEGNEYSNRLPMPNKASLGAFLNYDLYYGDDGASYDSSILLESGIFKDFWLFENAFLYRKYDNDYEQGNKFTRINSSFEVDFPKQYAKLTLGDNTSVYNSLIDSFRFGGISFGTNFTERPDFIYWNIPTLKGSAALPSTVDLYVNGVNLYKQNVAPGHYTVQTGANIQQGGDAQIVVEDIMGNRTVQNFPIYINNKLLRPSLNEYNFSLGKIRYNYSEENNDYREFFSNIYFRRGLTLNTTVGTNIAYSDEIKNLSFLWTQGLNKYALLDMSLTGSRYKGNDGYSLGMSVSRNSGRFSYGVSSRYRSDDFRSLGYLDWQNNTKFDNLFYLSMFNLPFLNSFNVNYVERKYYKNNDWSANDDKVLNVGFTKSIGKFSSLSVSYFKELSGDKNNGINLSLSFYLNNHRNIYLDHSTDQDQSRIRYSKYSSRQTGFDYSLGVNRSHSDYSYNVHGLLKTSVGDLSVLHDQSERYRNTQATYSGALVWLKNKVALTKYVDNSFALVKVGDYKDIDVYRSLSLIGATQKNGYLFVHNIIPYVNYDISFNQDQLPMEDTFDYSSQKMIGLNQRGYVFNFPIYKTQQIVVRLLDTKNKILAQGSEVYVAGIDDQIFPVDAQGYTYLYKLKPDKYQIKVKTTGGVICETTLDISKTLPQQTNNQVIDLVCR</sequence>
<keyword evidence="2" id="KW-1185">Reference proteome</keyword>
<dbReference type="OrthoDB" id="8587at2"/>
<dbReference type="Pfam" id="PF00577">
    <property type="entry name" value="Usher"/>
    <property type="match status" value="1"/>
</dbReference>
<dbReference type="AlphaFoldDB" id="A0A2U3MX18"/>
<evidence type="ECO:0000313" key="1">
    <source>
        <dbReference type="EMBL" id="SPL69970.1"/>
    </source>
</evidence>
<dbReference type="EMBL" id="OOGT01000035">
    <property type="protein sequence ID" value="SPL69970.1"/>
    <property type="molecule type" value="Genomic_DNA"/>
</dbReference>
<protein>
    <submittedName>
        <fullName evidence="1">Outer membrane usher protein FimD</fullName>
    </submittedName>
</protein>
<dbReference type="PANTHER" id="PTHR30451:SF5">
    <property type="entry name" value="SLR0019 PROTEIN"/>
    <property type="match status" value="1"/>
</dbReference>
<proteinExistence type="predicted"/>